<sequence length="147" mass="15787">MAAPALLPGNRFRAYRGAGSPLVYHFVCLATSITLTLTNSYEDATVADCDDPTGIPERRSVLTSRSWGGRIAGQIAADHLDEFRADATGDTAVPYQFRIDPKDGQGAGAWSGKVFVENFEITKSNNGIVAFTSQFRGDGPLAWGAWT</sequence>
<comment type="caution">
    <text evidence="1">The sequence shown here is derived from an EMBL/GenBank/DDBJ whole genome shotgun (WGS) entry which is preliminary data.</text>
</comment>
<accession>A0ABR6D6G8</accession>
<keyword evidence="2" id="KW-1185">Reference proteome</keyword>
<evidence type="ECO:0000313" key="1">
    <source>
        <dbReference type="EMBL" id="MBA9061685.1"/>
    </source>
</evidence>
<proteinExistence type="predicted"/>
<gene>
    <name evidence="1" type="ORF">GGQ91_001062</name>
</gene>
<dbReference type="Pfam" id="PF06199">
    <property type="entry name" value="Phage_tail_2"/>
    <property type="match status" value="1"/>
</dbReference>
<organism evidence="1 2">
    <name type="scientific">Methylobacterium fujisawaense</name>
    <dbReference type="NCBI Taxonomy" id="107400"/>
    <lineage>
        <taxon>Bacteria</taxon>
        <taxon>Pseudomonadati</taxon>
        <taxon>Pseudomonadota</taxon>
        <taxon>Alphaproteobacteria</taxon>
        <taxon>Hyphomicrobiales</taxon>
        <taxon>Methylobacteriaceae</taxon>
        <taxon>Methylobacterium</taxon>
    </lineage>
</organism>
<dbReference type="GeneID" id="96602803"/>
<dbReference type="Proteomes" id="UP000565455">
    <property type="component" value="Unassembled WGS sequence"/>
</dbReference>
<protein>
    <submittedName>
        <fullName evidence="1">Uncharacterized protein</fullName>
    </submittedName>
</protein>
<name>A0ABR6D6G8_9HYPH</name>
<dbReference type="InterPro" id="IPR011855">
    <property type="entry name" value="Phgtail_TP901_1"/>
</dbReference>
<reference evidence="1 2" key="1">
    <citation type="submission" date="2020-08" db="EMBL/GenBank/DDBJ databases">
        <title>Genomic Encyclopedia of Type Strains, Phase IV (KMG-IV): sequencing the most valuable type-strain genomes for metagenomic binning, comparative biology and taxonomic classification.</title>
        <authorList>
            <person name="Goeker M."/>
        </authorList>
    </citation>
    <scope>NUCLEOTIDE SEQUENCE [LARGE SCALE GENOMIC DNA]</scope>
    <source>
        <strain evidence="1 2">DSM 5686</strain>
    </source>
</reference>
<dbReference type="EMBL" id="JACJIM010000002">
    <property type="protein sequence ID" value="MBA9061685.1"/>
    <property type="molecule type" value="Genomic_DNA"/>
</dbReference>
<evidence type="ECO:0000313" key="2">
    <source>
        <dbReference type="Proteomes" id="UP000565455"/>
    </source>
</evidence>
<dbReference type="RefSeq" id="WP_182591526.1">
    <property type="nucleotide sequence ID" value="NZ_JACJIM010000002.1"/>
</dbReference>